<evidence type="ECO:0000256" key="6">
    <source>
        <dbReference type="ARBA" id="ARBA00022771"/>
    </source>
</evidence>
<dbReference type="AlphaFoldDB" id="A0A482WFK6"/>
<sequence length="597" mass="68545">MDCLGKEVTHKMKSARMAKLMELGIKADVDLLEYIMLMISNKRTKAGMIRDLSLFLGSSTTIFVTWLHQVLSKLQEVTISTQVNPPKPTKAENVTSEKAQENAEAKLPDTVVKCKKRERTPSGDDQDYLNIRADTEADPIDDLQSVIDESAARSSLTTHTTEKKEPDRAISTKPLSNKVKDSQSSKTSTSSEKQKSVEEQSKDDGGAKRKRISPPAKEREKELLKDEGDVKKRRVSPSRVKERESVRDDSELRRKRLSSPIAKEREKDDSEVKKKRVSSPLREKDRETLKDDGQLKRKRLLSPAKEKDDVELRRKRLVSPSKEQLKDDGVLRRRRLSPDRVKDGDKRSGSESGRKDKPLYDVRELLNKRKAEKSAVPDEKRGREGERRRKSPRRTVSERERDSDRERDRERMRERVRERENQKRSSSRELSGDRRRPPSKVVRVESSVHDVSEARSGRSNVSTVPKNCFPSNYTVRSLSFAKMKMKNWNLQEDATGGSAEKRKKKSAKKEEDKTDFKRLQTSLSLSSLSSDDDVHLELHGEESEEEEEDDRNAVISHKMAAEAFEIAFKYARQQNASDDDLCVMEKWIKYSNCCEKS</sequence>
<name>A0A482WFK6_LAOST</name>
<dbReference type="GO" id="GO:0043488">
    <property type="term" value="P:regulation of mRNA stability"/>
    <property type="evidence" value="ECO:0007669"/>
    <property type="project" value="InterPro"/>
</dbReference>
<feature type="compositionally biased region" description="Basic and acidic residues" evidence="9">
    <location>
        <begin position="262"/>
        <end position="272"/>
    </location>
</feature>
<evidence type="ECO:0000256" key="9">
    <source>
        <dbReference type="SAM" id="MobiDB-lite"/>
    </source>
</evidence>
<comment type="caution">
    <text evidence="10">The sequence shown here is derived from an EMBL/GenBank/DDBJ whole genome shotgun (WGS) entry which is preliminary data.</text>
</comment>
<feature type="region of interest" description="Disordered" evidence="9">
    <location>
        <begin position="491"/>
        <end position="552"/>
    </location>
</feature>
<dbReference type="GO" id="GO:0008143">
    <property type="term" value="F:poly(A) binding"/>
    <property type="evidence" value="ECO:0007669"/>
    <property type="project" value="InterPro"/>
</dbReference>
<evidence type="ECO:0000256" key="4">
    <source>
        <dbReference type="ARBA" id="ARBA00022723"/>
    </source>
</evidence>
<feature type="compositionally biased region" description="Basic and acidic residues" evidence="9">
    <location>
        <begin position="395"/>
        <end position="456"/>
    </location>
</feature>
<evidence type="ECO:0000256" key="2">
    <source>
        <dbReference type="ARBA" id="ARBA00008423"/>
    </source>
</evidence>
<dbReference type="GO" id="GO:0005737">
    <property type="term" value="C:cytoplasm"/>
    <property type="evidence" value="ECO:0007669"/>
    <property type="project" value="TreeGrafter"/>
</dbReference>
<feature type="region of interest" description="Disordered" evidence="9">
    <location>
        <begin position="150"/>
        <end position="469"/>
    </location>
</feature>
<dbReference type="Proteomes" id="UP000291343">
    <property type="component" value="Unassembled WGS sequence"/>
</dbReference>
<dbReference type="PANTHER" id="PTHR14738:SF29">
    <property type="entry name" value="ZINC FINGER CCCH DOMAIN-CONTAINING PROTEIN 14"/>
    <property type="match status" value="1"/>
</dbReference>
<dbReference type="GO" id="GO:0008270">
    <property type="term" value="F:zinc ion binding"/>
    <property type="evidence" value="ECO:0007669"/>
    <property type="project" value="UniProtKB-KW"/>
</dbReference>
<keyword evidence="6" id="KW-0863">Zinc-finger</keyword>
<dbReference type="PANTHER" id="PTHR14738">
    <property type="entry name" value="ZINC FINGER CCCH DOMAIN-CONTAINING PROTEIN 14"/>
    <property type="match status" value="1"/>
</dbReference>
<feature type="compositionally biased region" description="Basic and acidic residues" evidence="9">
    <location>
        <begin position="192"/>
        <end position="207"/>
    </location>
</feature>
<feature type="compositionally biased region" description="Polar residues" evidence="9">
    <location>
        <begin position="457"/>
        <end position="469"/>
    </location>
</feature>
<organism evidence="10 11">
    <name type="scientific">Laodelphax striatellus</name>
    <name type="common">Small brown planthopper</name>
    <name type="synonym">Delphax striatella</name>
    <dbReference type="NCBI Taxonomy" id="195883"/>
    <lineage>
        <taxon>Eukaryota</taxon>
        <taxon>Metazoa</taxon>
        <taxon>Ecdysozoa</taxon>
        <taxon>Arthropoda</taxon>
        <taxon>Hexapoda</taxon>
        <taxon>Insecta</taxon>
        <taxon>Pterygota</taxon>
        <taxon>Neoptera</taxon>
        <taxon>Paraneoptera</taxon>
        <taxon>Hemiptera</taxon>
        <taxon>Auchenorrhyncha</taxon>
        <taxon>Fulgoroidea</taxon>
        <taxon>Delphacidae</taxon>
        <taxon>Criomorphinae</taxon>
        <taxon>Laodelphax</taxon>
    </lineage>
</organism>
<feature type="compositionally biased region" description="Basic and acidic residues" evidence="9">
    <location>
        <begin position="160"/>
        <end position="170"/>
    </location>
</feature>
<feature type="compositionally biased region" description="Basic and acidic residues" evidence="9">
    <location>
        <begin position="281"/>
        <end position="295"/>
    </location>
</feature>
<evidence type="ECO:0000256" key="7">
    <source>
        <dbReference type="ARBA" id="ARBA00022833"/>
    </source>
</evidence>
<reference evidence="10 11" key="1">
    <citation type="journal article" date="2017" name="Gigascience">
        <title>Genome sequence of the small brown planthopper, Laodelphax striatellus.</title>
        <authorList>
            <person name="Zhu J."/>
            <person name="Jiang F."/>
            <person name="Wang X."/>
            <person name="Yang P."/>
            <person name="Bao Y."/>
            <person name="Zhao W."/>
            <person name="Wang W."/>
            <person name="Lu H."/>
            <person name="Wang Q."/>
            <person name="Cui N."/>
            <person name="Li J."/>
            <person name="Chen X."/>
            <person name="Luo L."/>
            <person name="Yu J."/>
            <person name="Kang L."/>
            <person name="Cui F."/>
        </authorList>
    </citation>
    <scope>NUCLEOTIDE SEQUENCE [LARGE SCALE GENOMIC DNA]</scope>
    <source>
        <strain evidence="10">Lst14</strain>
    </source>
</reference>
<evidence type="ECO:0000256" key="3">
    <source>
        <dbReference type="ARBA" id="ARBA00015071"/>
    </source>
</evidence>
<feature type="compositionally biased region" description="Basic and acidic residues" evidence="9">
    <location>
        <begin position="508"/>
        <end position="518"/>
    </location>
</feature>
<feature type="compositionally biased region" description="Basic and acidic residues" evidence="9">
    <location>
        <begin position="239"/>
        <end position="252"/>
    </location>
</feature>
<comment type="subcellular location">
    <subcellularLocation>
        <location evidence="1">Nucleus</location>
    </subcellularLocation>
</comment>
<keyword evidence="7" id="KW-0862">Zinc</keyword>
<evidence type="ECO:0000256" key="1">
    <source>
        <dbReference type="ARBA" id="ARBA00004123"/>
    </source>
</evidence>
<accession>A0A482WFK6</accession>
<evidence type="ECO:0000313" key="11">
    <source>
        <dbReference type="Proteomes" id="UP000291343"/>
    </source>
</evidence>
<dbReference type="OrthoDB" id="5589010at2759"/>
<feature type="compositionally biased region" description="Basic and acidic residues" evidence="9">
    <location>
        <begin position="323"/>
        <end position="387"/>
    </location>
</feature>
<feature type="compositionally biased region" description="Basic and acidic residues" evidence="9">
    <location>
        <begin position="216"/>
        <end position="230"/>
    </location>
</feature>
<gene>
    <name evidence="10" type="ORF">LSTR_LSTR009456</name>
</gene>
<evidence type="ECO:0000313" key="10">
    <source>
        <dbReference type="EMBL" id="RZF32267.1"/>
    </source>
</evidence>
<evidence type="ECO:0000256" key="8">
    <source>
        <dbReference type="ARBA" id="ARBA00023242"/>
    </source>
</evidence>
<dbReference type="GO" id="GO:0005634">
    <property type="term" value="C:nucleus"/>
    <property type="evidence" value="ECO:0007669"/>
    <property type="project" value="UniProtKB-SubCell"/>
</dbReference>
<protein>
    <recommendedName>
        <fullName evidence="3">Zinc finger CCCH domain-containing protein 14</fullName>
    </recommendedName>
</protein>
<keyword evidence="8" id="KW-0539">Nucleus</keyword>
<evidence type="ECO:0000256" key="5">
    <source>
        <dbReference type="ARBA" id="ARBA00022737"/>
    </source>
</evidence>
<feature type="compositionally biased region" description="Basic and acidic residues" evidence="9">
    <location>
        <begin position="532"/>
        <end position="541"/>
    </location>
</feature>
<dbReference type="STRING" id="195883.A0A482WFK6"/>
<dbReference type="InterPro" id="IPR040366">
    <property type="entry name" value="Nab2/ZC3H14"/>
</dbReference>
<dbReference type="EMBL" id="QKKF02037369">
    <property type="protein sequence ID" value="RZF32267.1"/>
    <property type="molecule type" value="Genomic_DNA"/>
</dbReference>
<keyword evidence="5" id="KW-0677">Repeat</keyword>
<comment type="similarity">
    <text evidence="2">Belongs to the ZC3H14 family.</text>
</comment>
<feature type="compositionally biased region" description="Basic and acidic residues" evidence="9">
    <location>
        <begin position="98"/>
        <end position="107"/>
    </location>
</feature>
<keyword evidence="4" id="KW-0479">Metal-binding</keyword>
<dbReference type="InParanoid" id="A0A482WFK6"/>
<proteinExistence type="inferred from homology"/>
<keyword evidence="11" id="KW-1185">Reference proteome</keyword>
<feature type="region of interest" description="Disordered" evidence="9">
    <location>
        <begin position="83"/>
        <end position="109"/>
    </location>
</feature>